<dbReference type="AlphaFoldDB" id="A0AAV2DCY9"/>
<gene>
    <name evidence="1" type="ORF">LTRI10_LOCUS13787</name>
</gene>
<dbReference type="EMBL" id="OZ034815">
    <property type="protein sequence ID" value="CAL1371738.1"/>
    <property type="molecule type" value="Genomic_DNA"/>
</dbReference>
<protein>
    <submittedName>
        <fullName evidence="1">Uncharacterized protein</fullName>
    </submittedName>
</protein>
<organism evidence="1 2">
    <name type="scientific">Linum trigynum</name>
    <dbReference type="NCBI Taxonomy" id="586398"/>
    <lineage>
        <taxon>Eukaryota</taxon>
        <taxon>Viridiplantae</taxon>
        <taxon>Streptophyta</taxon>
        <taxon>Embryophyta</taxon>
        <taxon>Tracheophyta</taxon>
        <taxon>Spermatophyta</taxon>
        <taxon>Magnoliopsida</taxon>
        <taxon>eudicotyledons</taxon>
        <taxon>Gunneridae</taxon>
        <taxon>Pentapetalae</taxon>
        <taxon>rosids</taxon>
        <taxon>fabids</taxon>
        <taxon>Malpighiales</taxon>
        <taxon>Linaceae</taxon>
        <taxon>Linum</taxon>
    </lineage>
</organism>
<proteinExistence type="predicted"/>
<reference evidence="1 2" key="1">
    <citation type="submission" date="2024-04" db="EMBL/GenBank/DDBJ databases">
        <authorList>
            <person name="Fracassetti M."/>
        </authorList>
    </citation>
    <scope>NUCLEOTIDE SEQUENCE [LARGE SCALE GENOMIC DNA]</scope>
</reference>
<accession>A0AAV2DCY9</accession>
<evidence type="ECO:0000313" key="2">
    <source>
        <dbReference type="Proteomes" id="UP001497516"/>
    </source>
</evidence>
<keyword evidence="2" id="KW-1185">Reference proteome</keyword>
<dbReference type="Proteomes" id="UP001497516">
    <property type="component" value="Chromosome 2"/>
</dbReference>
<sequence>MNVVDVNLDVLGAIMENRISFNLNETRVINITLHVNSDMNLKIQRKSLKPINSNLTSDMDRYLASMDNLDTLSCFLHL</sequence>
<evidence type="ECO:0000313" key="1">
    <source>
        <dbReference type="EMBL" id="CAL1371738.1"/>
    </source>
</evidence>
<name>A0AAV2DCY9_9ROSI</name>